<sequence>MKHTVLPLLKGGRAGTSSCGAAQATVMPCSQHKQPSAGLTGSRTGWSLAPPTRVYLGGGSGGGPGAAGVFTTCKPSSEGHPSAIKVFVRCNERETASLHINNIHSPHLRIQRDTGMFTMYENGLDVHRSSRLTICDQQKKRFKMHT</sequence>
<reference evidence="1" key="1">
    <citation type="journal article" date="2022" name="bioRxiv">
        <title>Sequencing and chromosome-scale assembly of the giantPleurodeles waltlgenome.</title>
        <authorList>
            <person name="Brown T."/>
            <person name="Elewa A."/>
            <person name="Iarovenko S."/>
            <person name="Subramanian E."/>
            <person name="Araus A.J."/>
            <person name="Petzold A."/>
            <person name="Susuki M."/>
            <person name="Suzuki K.-i.T."/>
            <person name="Hayashi T."/>
            <person name="Toyoda A."/>
            <person name="Oliveira C."/>
            <person name="Osipova E."/>
            <person name="Leigh N.D."/>
            <person name="Simon A."/>
            <person name="Yun M.H."/>
        </authorList>
    </citation>
    <scope>NUCLEOTIDE SEQUENCE</scope>
    <source>
        <strain evidence="1">20211129_DDA</strain>
        <tissue evidence="1">Liver</tissue>
    </source>
</reference>
<dbReference type="AlphaFoldDB" id="A0AAV7T9I2"/>
<proteinExistence type="predicted"/>
<comment type="caution">
    <text evidence="1">The sequence shown here is derived from an EMBL/GenBank/DDBJ whole genome shotgun (WGS) entry which is preliminary data.</text>
</comment>
<dbReference type="EMBL" id="JANPWB010000007">
    <property type="protein sequence ID" value="KAJ1172517.1"/>
    <property type="molecule type" value="Genomic_DNA"/>
</dbReference>
<gene>
    <name evidence="1" type="ORF">NDU88_004363</name>
</gene>
<keyword evidence="2" id="KW-1185">Reference proteome</keyword>
<evidence type="ECO:0000313" key="2">
    <source>
        <dbReference type="Proteomes" id="UP001066276"/>
    </source>
</evidence>
<protein>
    <submittedName>
        <fullName evidence="1">Uncharacterized protein</fullName>
    </submittedName>
</protein>
<accession>A0AAV7T9I2</accession>
<evidence type="ECO:0000313" key="1">
    <source>
        <dbReference type="EMBL" id="KAJ1172517.1"/>
    </source>
</evidence>
<dbReference type="Proteomes" id="UP001066276">
    <property type="component" value="Chromosome 4_1"/>
</dbReference>
<name>A0AAV7T9I2_PLEWA</name>
<organism evidence="1 2">
    <name type="scientific">Pleurodeles waltl</name>
    <name type="common">Iberian ribbed newt</name>
    <dbReference type="NCBI Taxonomy" id="8319"/>
    <lineage>
        <taxon>Eukaryota</taxon>
        <taxon>Metazoa</taxon>
        <taxon>Chordata</taxon>
        <taxon>Craniata</taxon>
        <taxon>Vertebrata</taxon>
        <taxon>Euteleostomi</taxon>
        <taxon>Amphibia</taxon>
        <taxon>Batrachia</taxon>
        <taxon>Caudata</taxon>
        <taxon>Salamandroidea</taxon>
        <taxon>Salamandridae</taxon>
        <taxon>Pleurodelinae</taxon>
        <taxon>Pleurodeles</taxon>
    </lineage>
</organism>